<evidence type="ECO:0000256" key="5">
    <source>
        <dbReference type="ARBA" id="ARBA00022553"/>
    </source>
</evidence>
<keyword evidence="8" id="KW-0547">Nucleotide-binding</keyword>
<keyword evidence="6" id="KW-0808">Transferase</keyword>
<dbReference type="InterPro" id="IPR036890">
    <property type="entry name" value="HATPase_C_sf"/>
</dbReference>
<dbReference type="Proteomes" id="UP000184108">
    <property type="component" value="Unassembled WGS sequence"/>
</dbReference>
<dbReference type="InterPro" id="IPR003661">
    <property type="entry name" value="HisK_dim/P_dom"/>
</dbReference>
<keyword evidence="9 17" id="KW-0418">Kinase</keyword>
<dbReference type="SUPFAM" id="SSF158472">
    <property type="entry name" value="HAMP domain-like"/>
    <property type="match status" value="1"/>
</dbReference>
<dbReference type="GO" id="GO:0005886">
    <property type="term" value="C:plasma membrane"/>
    <property type="evidence" value="ECO:0007669"/>
    <property type="project" value="UniProtKB-SubCell"/>
</dbReference>
<protein>
    <recommendedName>
        <fullName evidence="3">histidine kinase</fullName>
        <ecNumber evidence="3">2.7.13.3</ecNumber>
    </recommendedName>
</protein>
<dbReference type="Pfam" id="PF00672">
    <property type="entry name" value="HAMP"/>
    <property type="match status" value="1"/>
</dbReference>
<dbReference type="InterPro" id="IPR003594">
    <property type="entry name" value="HATPase_dom"/>
</dbReference>
<dbReference type="InterPro" id="IPR005467">
    <property type="entry name" value="His_kinase_dom"/>
</dbReference>
<dbReference type="InterPro" id="IPR003660">
    <property type="entry name" value="HAMP_dom"/>
</dbReference>
<dbReference type="PANTHER" id="PTHR45528:SF1">
    <property type="entry name" value="SENSOR HISTIDINE KINASE CPXA"/>
    <property type="match status" value="1"/>
</dbReference>
<dbReference type="InterPro" id="IPR036097">
    <property type="entry name" value="HisK_dim/P_sf"/>
</dbReference>
<evidence type="ECO:0000313" key="18">
    <source>
        <dbReference type="Proteomes" id="UP000184108"/>
    </source>
</evidence>
<evidence type="ECO:0000256" key="2">
    <source>
        <dbReference type="ARBA" id="ARBA00004651"/>
    </source>
</evidence>
<comment type="catalytic activity">
    <reaction evidence="1">
        <text>ATP + protein L-histidine = ADP + protein N-phospho-L-histidine.</text>
        <dbReference type="EC" id="2.7.13.3"/>
    </reaction>
</comment>
<dbReference type="EC" id="2.7.13.3" evidence="3"/>
<dbReference type="SMART" id="SM00387">
    <property type="entry name" value="HATPase_c"/>
    <property type="match status" value="1"/>
</dbReference>
<evidence type="ECO:0000256" key="1">
    <source>
        <dbReference type="ARBA" id="ARBA00000085"/>
    </source>
</evidence>
<dbReference type="SMART" id="SM00304">
    <property type="entry name" value="HAMP"/>
    <property type="match status" value="1"/>
</dbReference>
<evidence type="ECO:0000256" key="10">
    <source>
        <dbReference type="ARBA" id="ARBA00022840"/>
    </source>
</evidence>
<dbReference type="PANTHER" id="PTHR45528">
    <property type="entry name" value="SENSOR HISTIDINE KINASE CPXA"/>
    <property type="match status" value="1"/>
</dbReference>
<comment type="subcellular location">
    <subcellularLocation>
        <location evidence="2">Cell membrane</location>
        <topology evidence="2">Multi-pass membrane protein</topology>
    </subcellularLocation>
</comment>
<evidence type="ECO:0000256" key="4">
    <source>
        <dbReference type="ARBA" id="ARBA00022475"/>
    </source>
</evidence>
<keyword evidence="11 14" id="KW-1133">Transmembrane helix</keyword>
<dbReference type="GO" id="GO:0005524">
    <property type="term" value="F:ATP binding"/>
    <property type="evidence" value="ECO:0007669"/>
    <property type="project" value="UniProtKB-KW"/>
</dbReference>
<evidence type="ECO:0000256" key="12">
    <source>
        <dbReference type="ARBA" id="ARBA00023012"/>
    </source>
</evidence>
<feature type="domain" description="Histidine kinase" evidence="15">
    <location>
        <begin position="239"/>
        <end position="454"/>
    </location>
</feature>
<dbReference type="Gene3D" id="3.30.565.10">
    <property type="entry name" value="Histidine kinase-like ATPase, C-terminal domain"/>
    <property type="match status" value="1"/>
</dbReference>
<dbReference type="RefSeq" id="WP_073175399.1">
    <property type="nucleotide sequence ID" value="NZ_FQVE01000006.1"/>
</dbReference>
<keyword evidence="12" id="KW-0902">Two-component regulatory system</keyword>
<evidence type="ECO:0000256" key="9">
    <source>
        <dbReference type="ARBA" id="ARBA00022777"/>
    </source>
</evidence>
<dbReference type="InterPro" id="IPR050398">
    <property type="entry name" value="HssS/ArlS-like"/>
</dbReference>
<feature type="transmembrane region" description="Helical" evidence="14">
    <location>
        <begin position="154"/>
        <end position="177"/>
    </location>
</feature>
<sequence length="455" mass="51718">MKVRTRLTLLFTLVTAMLISFYGAAVYYSSKEARETSFYTELKSEAVAKANLFFQGALSEKEMHELYKNNTQTLSEVQVAIYDSGFHLVYHDDSKVDYVKENPAMLSKIFKSKQLFFFLDDLQVAGIVYSHNGKQYAITAAAYDQYGYNSINHLLTISIISFIIILLLIYLAGLFLSKKALSPAVKMVEKIQRINAGKLQLRLDESEEKGEFHELEKNFNQMLERLDHSFSTQKHFVSNISHELNTPLAAMTAELELALQKKYTPDEYQKIISNALTDVKNMSKLSGSLMDLAKASYDPAEISFSEIRIDEILMDSYAKIRKENPQYTISLNIDPEMDEQKLIQTGNPYLLLVAFNNLIDNACKYASDGTCLIDVAIVSNHLSVKFMNNGMPVSAQDQQSIFKPFYRAENSFNKKGYGIGLYLTQKIIDLHNARIVAFSHENTTTFHIIFDMHGV</sequence>
<dbReference type="CDD" id="cd00082">
    <property type="entry name" value="HisKA"/>
    <property type="match status" value="1"/>
</dbReference>
<dbReference type="Gene3D" id="6.10.340.10">
    <property type="match status" value="1"/>
</dbReference>
<feature type="domain" description="HAMP" evidence="16">
    <location>
        <begin position="178"/>
        <end position="231"/>
    </location>
</feature>
<feature type="transmembrane region" description="Helical" evidence="14">
    <location>
        <begin position="7"/>
        <end position="28"/>
    </location>
</feature>
<dbReference type="Pfam" id="PF00512">
    <property type="entry name" value="HisKA"/>
    <property type="match status" value="1"/>
</dbReference>
<keyword evidence="5" id="KW-0597">Phosphoprotein</keyword>
<dbReference type="PROSITE" id="PS50885">
    <property type="entry name" value="HAMP"/>
    <property type="match status" value="1"/>
</dbReference>
<dbReference type="Gene3D" id="1.10.287.130">
    <property type="match status" value="1"/>
</dbReference>
<keyword evidence="7 14" id="KW-0812">Transmembrane</keyword>
<evidence type="ECO:0000256" key="13">
    <source>
        <dbReference type="ARBA" id="ARBA00023136"/>
    </source>
</evidence>
<keyword evidence="10" id="KW-0067">ATP-binding</keyword>
<reference evidence="18" key="1">
    <citation type="submission" date="2016-11" db="EMBL/GenBank/DDBJ databases">
        <authorList>
            <person name="Varghese N."/>
            <person name="Submissions S."/>
        </authorList>
    </citation>
    <scope>NUCLEOTIDE SEQUENCE [LARGE SCALE GENOMIC DNA]</scope>
    <source>
        <strain evidence="18">YR203</strain>
    </source>
</reference>
<proteinExistence type="predicted"/>
<evidence type="ECO:0000256" key="8">
    <source>
        <dbReference type="ARBA" id="ARBA00022741"/>
    </source>
</evidence>
<gene>
    <name evidence="17" type="ORF">SAMN02787073_4551</name>
</gene>
<evidence type="ECO:0000259" key="16">
    <source>
        <dbReference type="PROSITE" id="PS50885"/>
    </source>
</evidence>
<dbReference type="SUPFAM" id="SSF55874">
    <property type="entry name" value="ATPase domain of HSP90 chaperone/DNA topoisomerase II/histidine kinase"/>
    <property type="match status" value="1"/>
</dbReference>
<dbReference type="SMART" id="SM00388">
    <property type="entry name" value="HisKA"/>
    <property type="match status" value="1"/>
</dbReference>
<evidence type="ECO:0000256" key="7">
    <source>
        <dbReference type="ARBA" id="ARBA00022692"/>
    </source>
</evidence>
<keyword evidence="13 14" id="KW-0472">Membrane</keyword>
<evidence type="ECO:0000256" key="3">
    <source>
        <dbReference type="ARBA" id="ARBA00012438"/>
    </source>
</evidence>
<evidence type="ECO:0000259" key="15">
    <source>
        <dbReference type="PROSITE" id="PS50109"/>
    </source>
</evidence>
<evidence type="ECO:0000256" key="14">
    <source>
        <dbReference type="SAM" id="Phobius"/>
    </source>
</evidence>
<dbReference type="CDD" id="cd00075">
    <property type="entry name" value="HATPase"/>
    <property type="match status" value="1"/>
</dbReference>
<dbReference type="SUPFAM" id="SSF47384">
    <property type="entry name" value="Homodimeric domain of signal transducing histidine kinase"/>
    <property type="match status" value="1"/>
</dbReference>
<evidence type="ECO:0000256" key="6">
    <source>
        <dbReference type="ARBA" id="ARBA00022679"/>
    </source>
</evidence>
<dbReference type="EMBL" id="FQVE01000006">
    <property type="protein sequence ID" value="SHG59524.1"/>
    <property type="molecule type" value="Genomic_DNA"/>
</dbReference>
<evidence type="ECO:0000313" key="17">
    <source>
        <dbReference type="EMBL" id="SHG59524.1"/>
    </source>
</evidence>
<organism evidence="17 18">
    <name type="scientific">Chryseobacterium vrystaatense</name>
    <dbReference type="NCBI Taxonomy" id="307480"/>
    <lineage>
        <taxon>Bacteria</taxon>
        <taxon>Pseudomonadati</taxon>
        <taxon>Bacteroidota</taxon>
        <taxon>Flavobacteriia</taxon>
        <taxon>Flavobacteriales</taxon>
        <taxon>Weeksellaceae</taxon>
        <taxon>Chryseobacterium group</taxon>
        <taxon>Chryseobacterium</taxon>
    </lineage>
</organism>
<dbReference type="AlphaFoldDB" id="A0A1M5L357"/>
<name>A0A1M5L357_9FLAO</name>
<dbReference type="GO" id="GO:0000155">
    <property type="term" value="F:phosphorelay sensor kinase activity"/>
    <property type="evidence" value="ECO:0007669"/>
    <property type="project" value="InterPro"/>
</dbReference>
<evidence type="ECO:0000256" key="11">
    <source>
        <dbReference type="ARBA" id="ARBA00022989"/>
    </source>
</evidence>
<accession>A0A1M5L357</accession>
<dbReference type="CDD" id="cd06225">
    <property type="entry name" value="HAMP"/>
    <property type="match status" value="1"/>
</dbReference>
<keyword evidence="4" id="KW-1003">Cell membrane</keyword>
<dbReference type="PROSITE" id="PS50109">
    <property type="entry name" value="HIS_KIN"/>
    <property type="match status" value="1"/>
</dbReference>
<dbReference type="Pfam" id="PF02518">
    <property type="entry name" value="HATPase_c"/>
    <property type="match status" value="1"/>
</dbReference>